<keyword evidence="3" id="KW-1185">Reference proteome</keyword>
<protein>
    <submittedName>
        <fullName evidence="2">Uncharacterized protein</fullName>
    </submittedName>
</protein>
<accession>A0A8T2PI08</accession>
<sequence length="75" mass="8860">MIFERKSRPFQEKKLSLGKTHGERKRQTELRSLHTLIYKKIFLKKHKEVRNDGHQTSATDLRSLGETPSEMLEPL</sequence>
<dbReference type="EMBL" id="JAFBMS010000006">
    <property type="protein sequence ID" value="KAG9351819.1"/>
    <property type="molecule type" value="Genomic_DNA"/>
</dbReference>
<evidence type="ECO:0000313" key="2">
    <source>
        <dbReference type="EMBL" id="KAG9351819.1"/>
    </source>
</evidence>
<feature type="region of interest" description="Disordered" evidence="1">
    <location>
        <begin position="1"/>
        <end position="26"/>
    </location>
</feature>
<gene>
    <name evidence="2" type="ORF">JZ751_023070</name>
</gene>
<evidence type="ECO:0000256" key="1">
    <source>
        <dbReference type="SAM" id="MobiDB-lite"/>
    </source>
</evidence>
<dbReference type="Proteomes" id="UP000824540">
    <property type="component" value="Unassembled WGS sequence"/>
</dbReference>
<reference evidence="2" key="1">
    <citation type="thesis" date="2021" institute="BYU ScholarsArchive" country="Provo, UT, USA">
        <title>Applications of and Algorithms for Genome Assembly and Genomic Analyses with an Emphasis on Marine Teleosts.</title>
        <authorList>
            <person name="Pickett B.D."/>
        </authorList>
    </citation>
    <scope>NUCLEOTIDE SEQUENCE</scope>
    <source>
        <strain evidence="2">HI-2016</strain>
    </source>
</reference>
<feature type="compositionally biased region" description="Basic and acidic residues" evidence="1">
    <location>
        <begin position="1"/>
        <end position="15"/>
    </location>
</feature>
<comment type="caution">
    <text evidence="2">The sequence shown here is derived from an EMBL/GenBank/DDBJ whole genome shotgun (WGS) entry which is preliminary data.</text>
</comment>
<organism evidence="2 3">
    <name type="scientific">Albula glossodonta</name>
    <name type="common">roundjaw bonefish</name>
    <dbReference type="NCBI Taxonomy" id="121402"/>
    <lineage>
        <taxon>Eukaryota</taxon>
        <taxon>Metazoa</taxon>
        <taxon>Chordata</taxon>
        <taxon>Craniata</taxon>
        <taxon>Vertebrata</taxon>
        <taxon>Euteleostomi</taxon>
        <taxon>Actinopterygii</taxon>
        <taxon>Neopterygii</taxon>
        <taxon>Teleostei</taxon>
        <taxon>Albuliformes</taxon>
        <taxon>Albulidae</taxon>
        <taxon>Albula</taxon>
    </lineage>
</organism>
<feature type="region of interest" description="Disordered" evidence="1">
    <location>
        <begin position="49"/>
        <end position="75"/>
    </location>
</feature>
<evidence type="ECO:0000313" key="3">
    <source>
        <dbReference type="Proteomes" id="UP000824540"/>
    </source>
</evidence>
<dbReference type="AlphaFoldDB" id="A0A8T2PI08"/>
<proteinExistence type="predicted"/>
<name>A0A8T2PI08_9TELE</name>